<dbReference type="Pfam" id="PF04002">
    <property type="entry name" value="RadC"/>
    <property type="match status" value="1"/>
</dbReference>
<organism evidence="7 8">
    <name type="scientific">Sorangium cellulosum</name>
    <name type="common">Polyangium cellulosum</name>
    <dbReference type="NCBI Taxonomy" id="56"/>
    <lineage>
        <taxon>Bacteria</taxon>
        <taxon>Pseudomonadati</taxon>
        <taxon>Myxococcota</taxon>
        <taxon>Polyangia</taxon>
        <taxon>Polyangiales</taxon>
        <taxon>Polyangiaceae</taxon>
        <taxon>Sorangium</taxon>
    </lineage>
</organism>
<protein>
    <submittedName>
        <fullName evidence="7">DNA repair protein</fullName>
    </submittedName>
</protein>
<evidence type="ECO:0000256" key="3">
    <source>
        <dbReference type="ARBA" id="ARBA00022801"/>
    </source>
</evidence>
<evidence type="ECO:0000256" key="5">
    <source>
        <dbReference type="ARBA" id="ARBA00023049"/>
    </source>
</evidence>
<sequence length="205" mass="21870">MSPAPTDVPAMPDAALLALVLGLADLGRPLFLADDLPSLARLSPAALAERAEVALQAATRLAAAFELGRRLHAARMRRPKRLRRPRDVARFFHATLAPLVHEEVWIAALDAHDRVRGARMVCRGGLLSGSMRAADVLRAALELGAVAFVMAHNHPSGDPAPSDDDVELTHAIEHAAHLIGVPLQDHVIVTPAGRFASVFRAGSSR</sequence>
<dbReference type="GO" id="GO:0046872">
    <property type="term" value="F:metal ion binding"/>
    <property type="evidence" value="ECO:0007669"/>
    <property type="project" value="UniProtKB-KW"/>
</dbReference>
<comment type="caution">
    <text evidence="7">The sequence shown here is derived from an EMBL/GenBank/DDBJ whole genome shotgun (WGS) entry which is preliminary data.</text>
</comment>
<dbReference type="GO" id="GO:0008237">
    <property type="term" value="F:metallopeptidase activity"/>
    <property type="evidence" value="ECO:0007669"/>
    <property type="project" value="UniProtKB-KW"/>
</dbReference>
<dbReference type="GO" id="GO:0006508">
    <property type="term" value="P:proteolysis"/>
    <property type="evidence" value="ECO:0007669"/>
    <property type="project" value="UniProtKB-KW"/>
</dbReference>
<accession>A0A150U1N6</accession>
<keyword evidence="3" id="KW-0378">Hydrolase</keyword>
<dbReference type="PANTHER" id="PTHR30471:SF3">
    <property type="entry name" value="UPF0758 PROTEIN YEES-RELATED"/>
    <property type="match status" value="1"/>
</dbReference>
<evidence type="ECO:0000313" key="7">
    <source>
        <dbReference type="EMBL" id="KYG10833.1"/>
    </source>
</evidence>
<dbReference type="Proteomes" id="UP000075502">
    <property type="component" value="Unassembled WGS sequence"/>
</dbReference>
<gene>
    <name evidence="7" type="ORF">BE21_01210</name>
</gene>
<feature type="domain" description="MPN" evidence="6">
    <location>
        <begin position="81"/>
        <end position="204"/>
    </location>
</feature>
<dbReference type="AlphaFoldDB" id="A0A150U1N6"/>
<evidence type="ECO:0000313" key="8">
    <source>
        <dbReference type="Proteomes" id="UP000075502"/>
    </source>
</evidence>
<reference evidence="7 8" key="1">
    <citation type="submission" date="2014-02" db="EMBL/GenBank/DDBJ databases">
        <title>The small core and large imbalanced accessory genome model reveals a collaborative survival strategy of Sorangium cellulosum strains in nature.</title>
        <authorList>
            <person name="Han K."/>
            <person name="Peng R."/>
            <person name="Blom J."/>
            <person name="Li Y.-Z."/>
        </authorList>
    </citation>
    <scope>NUCLEOTIDE SEQUENCE [LARGE SCALE GENOMIC DNA]</scope>
    <source>
        <strain evidence="7 8">So0007-03</strain>
    </source>
</reference>
<dbReference type="InterPro" id="IPR001405">
    <property type="entry name" value="UPF0758"/>
</dbReference>
<dbReference type="Gene3D" id="3.40.140.10">
    <property type="entry name" value="Cytidine Deaminase, domain 2"/>
    <property type="match status" value="1"/>
</dbReference>
<keyword evidence="1" id="KW-0645">Protease</keyword>
<name>A0A150U1N6_SORCE</name>
<keyword evidence="4" id="KW-0862">Zinc</keyword>
<keyword evidence="2" id="KW-0479">Metal-binding</keyword>
<evidence type="ECO:0000256" key="2">
    <source>
        <dbReference type="ARBA" id="ARBA00022723"/>
    </source>
</evidence>
<keyword evidence="5" id="KW-0482">Metalloprotease</keyword>
<dbReference type="InterPro" id="IPR020891">
    <property type="entry name" value="UPF0758_CS"/>
</dbReference>
<dbReference type="PROSITE" id="PS50249">
    <property type="entry name" value="MPN"/>
    <property type="match status" value="1"/>
</dbReference>
<dbReference type="SUPFAM" id="SSF102712">
    <property type="entry name" value="JAB1/MPN domain"/>
    <property type="match status" value="1"/>
</dbReference>
<dbReference type="CDD" id="cd08071">
    <property type="entry name" value="MPN_DUF2466"/>
    <property type="match status" value="1"/>
</dbReference>
<evidence type="ECO:0000256" key="1">
    <source>
        <dbReference type="ARBA" id="ARBA00022670"/>
    </source>
</evidence>
<dbReference type="EMBL" id="JEME01000197">
    <property type="protein sequence ID" value="KYG10833.1"/>
    <property type="molecule type" value="Genomic_DNA"/>
</dbReference>
<proteinExistence type="predicted"/>
<dbReference type="InterPro" id="IPR037518">
    <property type="entry name" value="MPN"/>
</dbReference>
<dbReference type="PANTHER" id="PTHR30471">
    <property type="entry name" value="DNA REPAIR PROTEIN RADC"/>
    <property type="match status" value="1"/>
</dbReference>
<dbReference type="InterPro" id="IPR025657">
    <property type="entry name" value="RadC_JAB"/>
</dbReference>
<dbReference type="PROSITE" id="PS01302">
    <property type="entry name" value="UPF0758"/>
    <property type="match status" value="1"/>
</dbReference>
<evidence type="ECO:0000256" key="4">
    <source>
        <dbReference type="ARBA" id="ARBA00022833"/>
    </source>
</evidence>
<evidence type="ECO:0000259" key="6">
    <source>
        <dbReference type="PROSITE" id="PS50249"/>
    </source>
</evidence>